<evidence type="ECO:0000256" key="2">
    <source>
        <dbReference type="SAM" id="Phobius"/>
    </source>
</evidence>
<keyword evidence="2" id="KW-0812">Transmembrane</keyword>
<keyword evidence="6" id="KW-1185">Reference proteome</keyword>
<dbReference type="Proteomes" id="UP000821837">
    <property type="component" value="Chromosome 1"/>
</dbReference>
<feature type="domain" description="Nose resistant-to-fluoxetine protein N-terminal" evidence="4">
    <location>
        <begin position="83"/>
        <end position="230"/>
    </location>
</feature>
<keyword evidence="3" id="KW-0732">Signal</keyword>
<feature type="transmembrane region" description="Helical" evidence="2">
    <location>
        <begin position="501"/>
        <end position="524"/>
    </location>
</feature>
<feature type="transmembrane region" description="Helical" evidence="2">
    <location>
        <begin position="472"/>
        <end position="489"/>
    </location>
</feature>
<dbReference type="GO" id="GO:0016747">
    <property type="term" value="F:acyltransferase activity, transferring groups other than amino-acyl groups"/>
    <property type="evidence" value="ECO:0007669"/>
    <property type="project" value="InterPro"/>
</dbReference>
<dbReference type="SMART" id="SM00703">
    <property type="entry name" value="NRF"/>
    <property type="match status" value="1"/>
</dbReference>
<dbReference type="InterPro" id="IPR006621">
    <property type="entry name" value="Nose-resist-to-fluoxetine_N"/>
</dbReference>
<evidence type="ECO:0000256" key="1">
    <source>
        <dbReference type="SAM" id="MobiDB-lite"/>
    </source>
</evidence>
<dbReference type="EMBL" id="JABSTV010001245">
    <property type="protein sequence ID" value="KAH7982754.1"/>
    <property type="molecule type" value="Genomic_DNA"/>
</dbReference>
<feature type="transmembrane region" description="Helical" evidence="2">
    <location>
        <begin position="423"/>
        <end position="442"/>
    </location>
</feature>
<feature type="signal peptide" evidence="3">
    <location>
        <begin position="1"/>
        <end position="25"/>
    </location>
</feature>
<sequence length="715" mass="80801">MARGYIGHRERLLVSVVVFLAIVRAPEFGSCANGESERTGVDGGATTPDEFDAYYIGMRKMIGEAIAKAPPTFIRKLQTADVSVDCSLGLLKLVRGFRNLEPWALKLFDASGKYPTGMFQGSRADMGAFDECLETAVLDGSGRVTSRGQYCNLMFYIKNATAWQKKMEPVLQVMHPSMYQFKNYFFLEELPIVRLGICVLDDCSQRDLQAIVDAGALIAVVTAFSAAANTRALLKVADRADADHYQLQFLHGLRFFSLAYIVMGHSYQTMSDTWSRLQNLLSGVSHWPNMMIAAGFGSVDTFFFLSGFFLCLTLVKQKSNGPLVFIIGLIRRVVRTCVPLFFTIMCFYVVPLFATGPDTKSFFLKLYDDVAENWWRFLLQIRNFFELTPQTVLGHTWYLSADFQLFVISLLTLLFFKSRKTLALGAFALLSLLGCAFAIWTISGSKMTPFVVFPAETPQIVMQTANEYYIRPFYHAVCYFSGCMAFLVIDDMKERKMSKGVQLVGWCVAIGCCFCCVFMKHAWYASPNPTSEAGKLFAAFFDRVLWSVFLSWITLACSTGRGGFLSKFLSFNAFVPLSKLSFGVYLIHFPFIQLMLHASRERVFWSHFNQITLFFALMVWSFLLAYLEYLVCEGPTAVLDKLAFQRLARRPNPSRNQTQEQRPDGNEELPEKKAENGRVSSLLTNGKVNGYGLPDPWNGDVRCLSWRSQWVPQRL</sequence>
<reference evidence="5" key="2">
    <citation type="submission" date="2021-09" db="EMBL/GenBank/DDBJ databases">
        <authorList>
            <person name="Jia N."/>
            <person name="Wang J."/>
            <person name="Shi W."/>
            <person name="Du L."/>
            <person name="Sun Y."/>
            <person name="Zhan W."/>
            <person name="Jiang J."/>
            <person name="Wang Q."/>
            <person name="Zhang B."/>
            <person name="Ji P."/>
            <person name="Sakyi L.B."/>
            <person name="Cui X."/>
            <person name="Yuan T."/>
            <person name="Jiang B."/>
            <person name="Yang W."/>
            <person name="Lam T.T.-Y."/>
            <person name="Chang Q."/>
            <person name="Ding S."/>
            <person name="Wang X."/>
            <person name="Zhu J."/>
            <person name="Ruan X."/>
            <person name="Zhao L."/>
            <person name="Wei J."/>
            <person name="Que T."/>
            <person name="Du C."/>
            <person name="Cheng J."/>
            <person name="Dai P."/>
            <person name="Han X."/>
            <person name="Huang E."/>
            <person name="Gao Y."/>
            <person name="Liu J."/>
            <person name="Shao H."/>
            <person name="Ye R."/>
            <person name="Li L."/>
            <person name="Wei W."/>
            <person name="Wang X."/>
            <person name="Wang C."/>
            <person name="Huo Q."/>
            <person name="Li W."/>
            <person name="Guo W."/>
            <person name="Chen H."/>
            <person name="Chen S."/>
            <person name="Zhou L."/>
            <person name="Zhou L."/>
            <person name="Ni X."/>
            <person name="Tian J."/>
            <person name="Zhou Y."/>
            <person name="Sheng Y."/>
            <person name="Liu T."/>
            <person name="Pan Y."/>
            <person name="Xia L."/>
            <person name="Li J."/>
            <person name="Zhao F."/>
            <person name="Cao W."/>
        </authorList>
    </citation>
    <scope>NUCLEOTIDE SEQUENCE</scope>
    <source>
        <strain evidence="5">Rsan-2018</strain>
        <tissue evidence="5">Larvae</tissue>
    </source>
</reference>
<gene>
    <name evidence="5" type="ORF">HPB52_006935</name>
</gene>
<keyword evidence="2" id="KW-0472">Membrane</keyword>
<evidence type="ECO:0000313" key="5">
    <source>
        <dbReference type="EMBL" id="KAH7982754.1"/>
    </source>
</evidence>
<dbReference type="PANTHER" id="PTHR11161:SF0">
    <property type="entry name" value="O-ACYLTRANSFERASE LIKE PROTEIN"/>
    <property type="match status" value="1"/>
</dbReference>
<dbReference type="InterPro" id="IPR002656">
    <property type="entry name" value="Acyl_transf_3_dom"/>
</dbReference>
<reference evidence="5" key="1">
    <citation type="journal article" date="2020" name="Cell">
        <title>Large-Scale Comparative Analyses of Tick Genomes Elucidate Their Genetic Diversity and Vector Capacities.</title>
        <authorList>
            <consortium name="Tick Genome and Microbiome Consortium (TIGMIC)"/>
            <person name="Jia N."/>
            <person name="Wang J."/>
            <person name="Shi W."/>
            <person name="Du L."/>
            <person name="Sun Y."/>
            <person name="Zhan W."/>
            <person name="Jiang J.F."/>
            <person name="Wang Q."/>
            <person name="Zhang B."/>
            <person name="Ji P."/>
            <person name="Bell-Sakyi L."/>
            <person name="Cui X.M."/>
            <person name="Yuan T.T."/>
            <person name="Jiang B.G."/>
            <person name="Yang W.F."/>
            <person name="Lam T.T."/>
            <person name="Chang Q.C."/>
            <person name="Ding S.J."/>
            <person name="Wang X.J."/>
            <person name="Zhu J.G."/>
            <person name="Ruan X.D."/>
            <person name="Zhao L."/>
            <person name="Wei J.T."/>
            <person name="Ye R.Z."/>
            <person name="Que T.C."/>
            <person name="Du C.H."/>
            <person name="Zhou Y.H."/>
            <person name="Cheng J.X."/>
            <person name="Dai P.F."/>
            <person name="Guo W.B."/>
            <person name="Han X.H."/>
            <person name="Huang E.J."/>
            <person name="Li L.F."/>
            <person name="Wei W."/>
            <person name="Gao Y.C."/>
            <person name="Liu J.Z."/>
            <person name="Shao H.Z."/>
            <person name="Wang X."/>
            <person name="Wang C.C."/>
            <person name="Yang T.C."/>
            <person name="Huo Q.B."/>
            <person name="Li W."/>
            <person name="Chen H.Y."/>
            <person name="Chen S.E."/>
            <person name="Zhou L.G."/>
            <person name="Ni X.B."/>
            <person name="Tian J.H."/>
            <person name="Sheng Y."/>
            <person name="Liu T."/>
            <person name="Pan Y.S."/>
            <person name="Xia L.Y."/>
            <person name="Li J."/>
            <person name="Zhao F."/>
            <person name="Cao W.C."/>
        </authorList>
    </citation>
    <scope>NUCLEOTIDE SEQUENCE</scope>
    <source>
        <strain evidence="5">Rsan-2018</strain>
    </source>
</reference>
<dbReference type="Pfam" id="PF01757">
    <property type="entry name" value="Acyl_transf_3"/>
    <property type="match status" value="1"/>
</dbReference>
<dbReference type="Pfam" id="PF20146">
    <property type="entry name" value="NRF"/>
    <property type="match status" value="1"/>
</dbReference>
<protein>
    <recommendedName>
        <fullName evidence="4">Nose resistant-to-fluoxetine protein N-terminal domain-containing protein</fullName>
    </recommendedName>
</protein>
<comment type="caution">
    <text evidence="5">The sequence shown here is derived from an EMBL/GenBank/DDBJ whole genome shotgun (WGS) entry which is preliminary data.</text>
</comment>
<feature type="transmembrane region" description="Helical" evidence="2">
    <location>
        <begin position="287"/>
        <end position="312"/>
    </location>
</feature>
<dbReference type="InterPro" id="IPR052728">
    <property type="entry name" value="O2_lipid_transport_reg"/>
</dbReference>
<keyword evidence="2" id="KW-1133">Transmembrane helix</keyword>
<dbReference type="PANTHER" id="PTHR11161">
    <property type="entry name" value="O-ACYLTRANSFERASE"/>
    <property type="match status" value="1"/>
</dbReference>
<evidence type="ECO:0000313" key="6">
    <source>
        <dbReference type="Proteomes" id="UP000821837"/>
    </source>
</evidence>
<dbReference type="AlphaFoldDB" id="A0A9D4QI84"/>
<name>A0A9D4QI84_RHISA</name>
<feature type="transmembrane region" description="Helical" evidence="2">
    <location>
        <begin position="333"/>
        <end position="354"/>
    </location>
</feature>
<dbReference type="VEuPathDB" id="VectorBase:RSAN_046162"/>
<evidence type="ECO:0000256" key="3">
    <source>
        <dbReference type="SAM" id="SignalP"/>
    </source>
</evidence>
<evidence type="ECO:0000259" key="4">
    <source>
        <dbReference type="SMART" id="SM00703"/>
    </source>
</evidence>
<accession>A0A9D4QI84</accession>
<feature type="chain" id="PRO_5039062307" description="Nose resistant-to-fluoxetine protein N-terminal domain-containing protein" evidence="3">
    <location>
        <begin position="26"/>
        <end position="715"/>
    </location>
</feature>
<dbReference type="VEuPathDB" id="VectorBase:RSAN_052415"/>
<feature type="transmembrane region" description="Helical" evidence="2">
    <location>
        <begin position="611"/>
        <end position="631"/>
    </location>
</feature>
<feature type="region of interest" description="Disordered" evidence="1">
    <location>
        <begin position="651"/>
        <end position="676"/>
    </location>
</feature>
<organism evidence="5 6">
    <name type="scientific">Rhipicephalus sanguineus</name>
    <name type="common">Brown dog tick</name>
    <name type="synonym">Ixodes sanguineus</name>
    <dbReference type="NCBI Taxonomy" id="34632"/>
    <lineage>
        <taxon>Eukaryota</taxon>
        <taxon>Metazoa</taxon>
        <taxon>Ecdysozoa</taxon>
        <taxon>Arthropoda</taxon>
        <taxon>Chelicerata</taxon>
        <taxon>Arachnida</taxon>
        <taxon>Acari</taxon>
        <taxon>Parasitiformes</taxon>
        <taxon>Ixodida</taxon>
        <taxon>Ixodoidea</taxon>
        <taxon>Ixodidae</taxon>
        <taxon>Rhipicephalinae</taxon>
        <taxon>Rhipicephalus</taxon>
        <taxon>Rhipicephalus</taxon>
    </lineage>
</organism>
<feature type="transmembrane region" description="Helical" evidence="2">
    <location>
        <begin position="397"/>
        <end position="416"/>
    </location>
</feature>
<feature type="transmembrane region" description="Helical" evidence="2">
    <location>
        <begin position="536"/>
        <end position="557"/>
    </location>
</feature>
<feature type="transmembrane region" description="Helical" evidence="2">
    <location>
        <begin position="569"/>
        <end position="591"/>
    </location>
</feature>
<proteinExistence type="predicted"/>
<feature type="compositionally biased region" description="Basic and acidic residues" evidence="1">
    <location>
        <begin position="661"/>
        <end position="676"/>
    </location>
</feature>